<evidence type="ECO:0000313" key="2">
    <source>
        <dbReference type="EMBL" id="RHY49903.1"/>
    </source>
</evidence>
<proteinExistence type="predicted"/>
<gene>
    <name evidence="2" type="ORF">DYB34_009224</name>
</gene>
<accession>A0A3R7DF49</accession>
<dbReference type="Proteomes" id="UP000283543">
    <property type="component" value="Unassembled WGS sequence"/>
</dbReference>
<sequence length="132" mass="12956">SSTESADVVSIRIRFDAESASDDTKAGAARGAEASDDSSVEVSVVGGRDAEDDGSTVVDISCVLEAVATVAGSQDDGSGVAGICDTVAASATGSWASSVVDAGNDDDDDVGRDVVVSSGGDLVAPHAINCFI</sequence>
<comment type="caution">
    <text evidence="2">The sequence shown here is derived from an EMBL/GenBank/DDBJ whole genome shotgun (WGS) entry which is preliminary data.</text>
</comment>
<protein>
    <submittedName>
        <fullName evidence="2">Uncharacterized protein</fullName>
    </submittedName>
</protein>
<organism evidence="2 3">
    <name type="scientific">Aphanomyces astaci</name>
    <name type="common">Crayfish plague agent</name>
    <dbReference type="NCBI Taxonomy" id="112090"/>
    <lineage>
        <taxon>Eukaryota</taxon>
        <taxon>Sar</taxon>
        <taxon>Stramenopiles</taxon>
        <taxon>Oomycota</taxon>
        <taxon>Saprolegniomycetes</taxon>
        <taxon>Saprolegniales</taxon>
        <taxon>Verrucalvaceae</taxon>
        <taxon>Aphanomyces</taxon>
    </lineage>
</organism>
<feature type="non-terminal residue" evidence="2">
    <location>
        <position position="1"/>
    </location>
</feature>
<feature type="region of interest" description="Disordered" evidence="1">
    <location>
        <begin position="19"/>
        <end position="42"/>
    </location>
</feature>
<dbReference type="AlphaFoldDB" id="A0A3R7DF49"/>
<dbReference type="EMBL" id="QUTB01006456">
    <property type="protein sequence ID" value="RHY49903.1"/>
    <property type="molecule type" value="Genomic_DNA"/>
</dbReference>
<reference evidence="2 3" key="1">
    <citation type="submission" date="2018-08" db="EMBL/GenBank/DDBJ databases">
        <title>Aphanomyces genome sequencing and annotation.</title>
        <authorList>
            <person name="Minardi D."/>
            <person name="Oidtmann B."/>
            <person name="Van Der Giezen M."/>
            <person name="Studholme D.J."/>
        </authorList>
    </citation>
    <scope>NUCLEOTIDE SEQUENCE [LARGE SCALE GENOMIC DNA]</scope>
    <source>
        <strain evidence="2 3">Si</strain>
    </source>
</reference>
<evidence type="ECO:0000256" key="1">
    <source>
        <dbReference type="SAM" id="MobiDB-lite"/>
    </source>
</evidence>
<name>A0A3R7DF49_APHAT</name>
<evidence type="ECO:0000313" key="3">
    <source>
        <dbReference type="Proteomes" id="UP000283543"/>
    </source>
</evidence>